<reference evidence="2 3" key="1">
    <citation type="submission" date="2020-05" db="EMBL/GenBank/DDBJ databases">
        <title>Streptobacillus felis strain LHL191014123.</title>
        <authorList>
            <person name="Fawzy A."/>
            <person name="Rau J."/>
            <person name="Risse K."/>
            <person name="Schauerte N."/>
            <person name="Geiger C."/>
            <person name="Blom J."/>
            <person name="Imirzalioglu C."/>
            <person name="Falgenhauer J."/>
            <person name="Bach A."/>
            <person name="Herden C."/>
            <person name="Eisenberg T."/>
        </authorList>
    </citation>
    <scope>NUCLEOTIDE SEQUENCE [LARGE SCALE GENOMIC DNA]</scope>
    <source>
        <strain evidence="2 3">LHL191014123</strain>
    </source>
</reference>
<comment type="caution">
    <text evidence="2">The sequence shown here is derived from an EMBL/GenBank/DDBJ whole genome shotgun (WGS) entry which is preliminary data.</text>
</comment>
<dbReference type="InterPro" id="IPR009027">
    <property type="entry name" value="Ribosomal_bL9/RNase_H1_N"/>
</dbReference>
<dbReference type="InterPro" id="IPR037056">
    <property type="entry name" value="RNase_H1_N_sf"/>
</dbReference>
<feature type="domain" description="Ribonuclease H1 N-terminal" evidence="1">
    <location>
        <begin position="11"/>
        <end position="45"/>
    </location>
</feature>
<evidence type="ECO:0000313" key="2">
    <source>
        <dbReference type="EMBL" id="NYV27694.1"/>
    </source>
</evidence>
<dbReference type="RefSeq" id="WP_067322494.1">
    <property type="nucleotide sequence ID" value="NZ_CBCRWS010000009.1"/>
</dbReference>
<dbReference type="Gene3D" id="3.40.970.10">
    <property type="entry name" value="Ribonuclease H1, N-terminal domain"/>
    <property type="match status" value="1"/>
</dbReference>
<name>A0A7Z0T890_9FUSO</name>
<dbReference type="Proteomes" id="UP000526184">
    <property type="component" value="Unassembled WGS sequence"/>
</dbReference>
<dbReference type="InterPro" id="IPR012337">
    <property type="entry name" value="RNaseH-like_sf"/>
</dbReference>
<dbReference type="SUPFAM" id="SSF53098">
    <property type="entry name" value="Ribonuclease H-like"/>
    <property type="match status" value="1"/>
</dbReference>
<dbReference type="Gene3D" id="3.30.420.10">
    <property type="entry name" value="Ribonuclease H-like superfamily/Ribonuclease H"/>
    <property type="match status" value="1"/>
</dbReference>
<proteinExistence type="predicted"/>
<keyword evidence="3" id="KW-1185">Reference proteome</keyword>
<dbReference type="AlphaFoldDB" id="A0A7Z0T890"/>
<evidence type="ECO:0000313" key="3">
    <source>
        <dbReference type="Proteomes" id="UP000526184"/>
    </source>
</evidence>
<dbReference type="EMBL" id="JABMKT010000009">
    <property type="protein sequence ID" value="NYV27694.1"/>
    <property type="molecule type" value="Genomic_DNA"/>
</dbReference>
<dbReference type="GO" id="GO:0003676">
    <property type="term" value="F:nucleic acid binding"/>
    <property type="evidence" value="ECO:0007669"/>
    <property type="project" value="InterPro"/>
</dbReference>
<protein>
    <submittedName>
        <fullName evidence="2">Viroplasmin family protein</fullName>
    </submittedName>
</protein>
<organism evidence="2 3">
    <name type="scientific">Streptobacillus felis</name>
    <dbReference type="NCBI Taxonomy" id="1384509"/>
    <lineage>
        <taxon>Bacteria</taxon>
        <taxon>Fusobacteriati</taxon>
        <taxon>Fusobacteriota</taxon>
        <taxon>Fusobacteriia</taxon>
        <taxon>Fusobacteriales</taxon>
        <taxon>Leptotrichiaceae</taxon>
        <taxon>Streptobacillus</taxon>
    </lineage>
</organism>
<sequence>MFYAYYIEEEKKYGIVKTWNECQALTKGKNARYKKFENKNDATSWLESGALYTPKSKETSQLHKDATYFDSGTGRTGTVEVKVCDVYGDSLLPFIMPKDKINRYGNYFLSENRTNNFGELTALFIALKYSIKYNIKKICGDSKLIIDFWSIGRYNEEKIDKDTIDLIEKVVKLRKEFEKIGGEILHVSGDINPADLGFHK</sequence>
<accession>A0A7Z0T890</accession>
<dbReference type="InterPro" id="IPR011320">
    <property type="entry name" value="RNase_H1_N"/>
</dbReference>
<evidence type="ECO:0000259" key="1">
    <source>
        <dbReference type="Pfam" id="PF01693"/>
    </source>
</evidence>
<dbReference type="SUPFAM" id="SSF55658">
    <property type="entry name" value="L9 N-domain-like"/>
    <property type="match status" value="1"/>
</dbReference>
<gene>
    <name evidence="2" type="ORF">HP397_02480</name>
</gene>
<dbReference type="InterPro" id="IPR036397">
    <property type="entry name" value="RNaseH_sf"/>
</dbReference>
<dbReference type="Pfam" id="PF01693">
    <property type="entry name" value="Cauli_VI"/>
    <property type="match status" value="1"/>
</dbReference>
<dbReference type="OrthoDB" id="9811552at2"/>